<keyword evidence="15" id="KW-0456">Lyase</keyword>
<dbReference type="GO" id="GO:0009231">
    <property type="term" value="P:riboflavin biosynthetic process"/>
    <property type="evidence" value="ECO:0007669"/>
    <property type="project" value="UniProtKB-UniPathway"/>
</dbReference>
<evidence type="ECO:0000256" key="8">
    <source>
        <dbReference type="ARBA" id="ARBA00022723"/>
    </source>
</evidence>
<feature type="region of interest" description="Disordered" evidence="18">
    <location>
        <begin position="406"/>
        <end position="426"/>
    </location>
</feature>
<evidence type="ECO:0000256" key="16">
    <source>
        <dbReference type="ARBA" id="ARBA00023268"/>
    </source>
</evidence>
<dbReference type="GO" id="GO:0005829">
    <property type="term" value="C:cytosol"/>
    <property type="evidence" value="ECO:0007669"/>
    <property type="project" value="TreeGrafter"/>
</dbReference>
<dbReference type="HAMAP" id="MF_00180">
    <property type="entry name" value="RibB"/>
    <property type="match status" value="1"/>
</dbReference>
<dbReference type="NCBIfam" id="NF006803">
    <property type="entry name" value="PRK09311.1"/>
    <property type="match status" value="1"/>
</dbReference>
<dbReference type="NCBIfam" id="TIGR00506">
    <property type="entry name" value="ribB"/>
    <property type="match status" value="1"/>
</dbReference>
<proteinExistence type="inferred from homology"/>
<dbReference type="NCBIfam" id="TIGR00505">
    <property type="entry name" value="ribA"/>
    <property type="match status" value="1"/>
</dbReference>
<keyword evidence="14" id="KW-0464">Manganese</keyword>
<dbReference type="InterPro" id="IPR000422">
    <property type="entry name" value="DHBP_synthase_RibB"/>
</dbReference>
<accession>A0A6J6Y4K9</accession>
<comment type="similarity">
    <text evidence="5">In the N-terminal section; belongs to the DHBP synthase family.</text>
</comment>
<keyword evidence="9" id="KW-0547">Nucleotide-binding</keyword>
<evidence type="ECO:0000256" key="18">
    <source>
        <dbReference type="SAM" id="MobiDB-lite"/>
    </source>
</evidence>
<comment type="catalytic activity">
    <reaction evidence="17">
        <text>GTP + 4 H2O = 2,5-diamino-6-hydroxy-4-(5-phosphoribosylamino)-pyrimidine + formate + 2 phosphate + 3 H(+)</text>
        <dbReference type="Rhea" id="RHEA:23704"/>
        <dbReference type="ChEBI" id="CHEBI:15377"/>
        <dbReference type="ChEBI" id="CHEBI:15378"/>
        <dbReference type="ChEBI" id="CHEBI:15740"/>
        <dbReference type="ChEBI" id="CHEBI:37565"/>
        <dbReference type="ChEBI" id="CHEBI:43474"/>
        <dbReference type="ChEBI" id="CHEBI:58614"/>
        <dbReference type="EC" id="3.5.4.25"/>
    </reaction>
</comment>
<evidence type="ECO:0000256" key="10">
    <source>
        <dbReference type="ARBA" id="ARBA00022801"/>
    </source>
</evidence>
<organism evidence="20">
    <name type="scientific">freshwater metagenome</name>
    <dbReference type="NCBI Taxonomy" id="449393"/>
    <lineage>
        <taxon>unclassified sequences</taxon>
        <taxon>metagenomes</taxon>
        <taxon>ecological metagenomes</taxon>
    </lineage>
</organism>
<keyword evidence="10" id="KW-0378">Hydrolase</keyword>
<evidence type="ECO:0000256" key="12">
    <source>
        <dbReference type="ARBA" id="ARBA00022842"/>
    </source>
</evidence>
<keyword evidence="8" id="KW-0479">Metal-binding</keyword>
<dbReference type="InterPro" id="IPR016299">
    <property type="entry name" value="Riboflavin_synth_RibBA"/>
</dbReference>
<dbReference type="Pfam" id="PF00926">
    <property type="entry name" value="DHBP_synthase"/>
    <property type="match status" value="1"/>
</dbReference>
<evidence type="ECO:0000256" key="7">
    <source>
        <dbReference type="ARBA" id="ARBA00022619"/>
    </source>
</evidence>
<dbReference type="InterPro" id="IPR032677">
    <property type="entry name" value="GTP_cyclohydro_II"/>
</dbReference>
<evidence type="ECO:0000313" key="20">
    <source>
        <dbReference type="EMBL" id="CAB4803375.1"/>
    </source>
</evidence>
<dbReference type="EMBL" id="CAFAAG010000155">
    <property type="protein sequence ID" value="CAB4803375.1"/>
    <property type="molecule type" value="Genomic_DNA"/>
</dbReference>
<comment type="cofactor">
    <cofactor evidence="3">
        <name>Zn(2+)</name>
        <dbReference type="ChEBI" id="CHEBI:29105"/>
    </cofactor>
</comment>
<evidence type="ECO:0000256" key="5">
    <source>
        <dbReference type="ARBA" id="ARBA00005520"/>
    </source>
</evidence>
<dbReference type="Gene3D" id="3.40.50.10990">
    <property type="entry name" value="GTP cyclohydrolase II"/>
    <property type="match status" value="1"/>
</dbReference>
<name>A0A6J6Y4K9_9ZZZZ</name>
<evidence type="ECO:0000256" key="14">
    <source>
        <dbReference type="ARBA" id="ARBA00023211"/>
    </source>
</evidence>
<evidence type="ECO:0000256" key="4">
    <source>
        <dbReference type="ARBA" id="ARBA00004853"/>
    </source>
</evidence>
<feature type="domain" description="GTP cyclohydrolase II" evidence="19">
    <location>
        <begin position="219"/>
        <end position="382"/>
    </location>
</feature>
<dbReference type="GO" id="GO:0008686">
    <property type="term" value="F:3,4-dihydroxy-2-butanone-4-phosphate synthase activity"/>
    <property type="evidence" value="ECO:0007669"/>
    <property type="project" value="InterPro"/>
</dbReference>
<dbReference type="FunFam" id="3.40.50.10990:FF:000001">
    <property type="entry name" value="Riboflavin biosynthesis protein RibBA"/>
    <property type="match status" value="1"/>
</dbReference>
<keyword evidence="11" id="KW-0862">Zinc</keyword>
<reference evidence="20" key="1">
    <citation type="submission" date="2020-05" db="EMBL/GenBank/DDBJ databases">
        <authorList>
            <person name="Chiriac C."/>
            <person name="Salcher M."/>
            <person name="Ghai R."/>
            <person name="Kavagutti S V."/>
        </authorList>
    </citation>
    <scope>NUCLEOTIDE SEQUENCE</scope>
</reference>
<dbReference type="Pfam" id="PF00925">
    <property type="entry name" value="GTP_cyclohydro2"/>
    <property type="match status" value="1"/>
</dbReference>
<dbReference type="FunFam" id="3.90.870.10:FF:000001">
    <property type="entry name" value="Riboflavin biosynthesis protein RibBA"/>
    <property type="match status" value="1"/>
</dbReference>
<feature type="compositionally biased region" description="Basic and acidic residues" evidence="18">
    <location>
        <begin position="411"/>
        <end position="426"/>
    </location>
</feature>
<dbReference type="AlphaFoldDB" id="A0A6J6Y4K9"/>
<dbReference type="InterPro" id="IPR036144">
    <property type="entry name" value="RibA-like_sf"/>
</dbReference>
<dbReference type="SUPFAM" id="SSF55821">
    <property type="entry name" value="YrdC/RibB"/>
    <property type="match status" value="1"/>
</dbReference>
<dbReference type="PANTHER" id="PTHR21327:SF18">
    <property type="entry name" value="3,4-DIHYDROXY-2-BUTANONE 4-PHOSPHATE SYNTHASE"/>
    <property type="match status" value="1"/>
</dbReference>
<dbReference type="CDD" id="cd00641">
    <property type="entry name" value="GTP_cyclohydro2"/>
    <property type="match status" value="1"/>
</dbReference>
<dbReference type="EC" id="3.5.4.25" evidence="6"/>
<dbReference type="GO" id="GO:0005525">
    <property type="term" value="F:GTP binding"/>
    <property type="evidence" value="ECO:0007669"/>
    <property type="project" value="UniProtKB-KW"/>
</dbReference>
<evidence type="ECO:0000256" key="9">
    <source>
        <dbReference type="ARBA" id="ARBA00022741"/>
    </source>
</evidence>
<dbReference type="UniPathway" id="UPA00275">
    <property type="reaction ID" value="UER00400"/>
</dbReference>
<sequence length="426" mass="46184">MNTPQHSRDNGMAPIEDVIAAIARGEMIVMVDDEDRENEGDLIMAAQFATAEKIAFIVRHTSGVVVAPLSGERCDDLRLPLMVDHNTESHRTAFTISVDLLEGTTTGISAADRAATLRGLADPTITHGAFARPGHIFPLRAREGGVLKRAGHTEAAVDLARMAGCEPAGIICEIQNDDGTMSRLPDLRKFAAEHNLLLSSIADLIDYRRHNERLVERMGSAAVPTEWGGFTCVAYRNTVDDIEHLAFVKGTVDDGKPVLTRVHSECLTGDVFGSKRCDCGPQLAAAMQQIDAEGRGVVVYLRGHEGRGIGIGHKIRAYSLQDQGFDTVDANTELGLPVDSREYGIGAQILADLGVRELRLMTNNPAKYGGIAGYGLSIVERVSLSVLETPENASYLRTKRDRMGHVFDGSDIDKKTTKQPNEKSKS</sequence>
<dbReference type="GO" id="GO:0003935">
    <property type="term" value="F:GTP cyclohydrolase II activity"/>
    <property type="evidence" value="ECO:0007669"/>
    <property type="project" value="UniProtKB-EC"/>
</dbReference>
<evidence type="ECO:0000256" key="2">
    <source>
        <dbReference type="ARBA" id="ARBA00001946"/>
    </source>
</evidence>
<evidence type="ECO:0000259" key="19">
    <source>
        <dbReference type="Pfam" id="PF00925"/>
    </source>
</evidence>
<keyword evidence="16" id="KW-0511">Multifunctional enzyme</keyword>
<dbReference type="Gene3D" id="3.90.870.10">
    <property type="entry name" value="DHBP synthase"/>
    <property type="match status" value="1"/>
</dbReference>
<keyword evidence="7" id="KW-0686">Riboflavin biosynthesis</keyword>
<dbReference type="SUPFAM" id="SSF142695">
    <property type="entry name" value="RibA-like"/>
    <property type="match status" value="1"/>
</dbReference>
<gene>
    <name evidence="20" type="ORF">UFOPK2975_01371</name>
</gene>
<keyword evidence="12" id="KW-0460">Magnesium</keyword>
<dbReference type="HAMAP" id="MF_00179">
    <property type="entry name" value="RibA"/>
    <property type="match status" value="1"/>
</dbReference>
<comment type="cofactor">
    <cofactor evidence="2">
        <name>Mg(2+)</name>
        <dbReference type="ChEBI" id="CHEBI:18420"/>
    </cofactor>
</comment>
<dbReference type="HAMAP" id="MF_01283">
    <property type="entry name" value="RibBA"/>
    <property type="match status" value="1"/>
</dbReference>
<dbReference type="InterPro" id="IPR017945">
    <property type="entry name" value="DHBP_synth_RibB-like_a/b_dom"/>
</dbReference>
<evidence type="ECO:0000256" key="1">
    <source>
        <dbReference type="ARBA" id="ARBA00001936"/>
    </source>
</evidence>
<comment type="cofactor">
    <cofactor evidence="1">
        <name>Mn(2+)</name>
        <dbReference type="ChEBI" id="CHEBI:29035"/>
    </cofactor>
</comment>
<evidence type="ECO:0000256" key="3">
    <source>
        <dbReference type="ARBA" id="ARBA00001947"/>
    </source>
</evidence>
<dbReference type="InterPro" id="IPR000926">
    <property type="entry name" value="RibA"/>
</dbReference>
<evidence type="ECO:0000256" key="17">
    <source>
        <dbReference type="ARBA" id="ARBA00049295"/>
    </source>
</evidence>
<evidence type="ECO:0000256" key="15">
    <source>
        <dbReference type="ARBA" id="ARBA00023239"/>
    </source>
</evidence>
<dbReference type="NCBIfam" id="NF001591">
    <property type="entry name" value="PRK00393.1"/>
    <property type="match status" value="1"/>
</dbReference>
<evidence type="ECO:0000256" key="13">
    <source>
        <dbReference type="ARBA" id="ARBA00023134"/>
    </source>
</evidence>
<dbReference type="PIRSF" id="PIRSF001259">
    <property type="entry name" value="RibA"/>
    <property type="match status" value="1"/>
</dbReference>
<comment type="pathway">
    <text evidence="4">Cofactor biosynthesis; riboflavin biosynthesis; 5-amino-6-(D-ribitylamino)uracil from GTP: step 1/4.</text>
</comment>
<protein>
    <recommendedName>
        <fullName evidence="6">GTP cyclohydrolase II</fullName>
        <ecNumber evidence="6">3.5.4.25</ecNumber>
    </recommendedName>
</protein>
<evidence type="ECO:0000256" key="6">
    <source>
        <dbReference type="ARBA" id="ARBA00012762"/>
    </source>
</evidence>
<dbReference type="PANTHER" id="PTHR21327">
    <property type="entry name" value="GTP CYCLOHYDROLASE II-RELATED"/>
    <property type="match status" value="1"/>
</dbReference>
<evidence type="ECO:0000256" key="11">
    <source>
        <dbReference type="ARBA" id="ARBA00022833"/>
    </source>
</evidence>
<keyword evidence="13" id="KW-0342">GTP-binding</keyword>
<dbReference type="GO" id="GO:0046872">
    <property type="term" value="F:metal ion binding"/>
    <property type="evidence" value="ECO:0007669"/>
    <property type="project" value="UniProtKB-KW"/>
</dbReference>